<dbReference type="EMBL" id="CP060637">
    <property type="protein sequence ID" value="QNM16159.1"/>
    <property type="molecule type" value="Genomic_DNA"/>
</dbReference>
<sequence>MKKYSFKNLLVCLYICTVIYLFWGYFTNSPLKSYGFYTFLDNYFGVTIFIIAIIFFINLVGNSIVCKKKRTVFKVRLFFFEVLIGSVGILYFAKHIGVTFTKNYATVEQLRYLTEIGLYKYKIGLFFIFLLDWIFAKSFGMYMYIVIYFLIFISAFFLFAKMIRVTITRIIRNIKEKRRLKRERELIREQLRLKAYYEKLEREKELARQKQLELEEQIRLERLMMEQIGQEELDEEDIEEDSENLSEENSVEIEETEEKIEEIENDDVTSDSETEKLDTEMATVEVTETEEIIVTDENTELLEEEETLEIKEEDIKTSDTEETEDFENLNEEKSAEIVKTEEVEEKIEEKLETKEELDLIKKLAQQKEEQPNDTSL</sequence>
<evidence type="ECO:0000256" key="2">
    <source>
        <dbReference type="SAM" id="Phobius"/>
    </source>
</evidence>
<keyword evidence="4" id="KW-1185">Reference proteome</keyword>
<dbReference type="RefSeq" id="WP_176837775.1">
    <property type="nucleotide sequence ID" value="NZ_CP060637.1"/>
</dbReference>
<dbReference type="Proteomes" id="UP000515913">
    <property type="component" value="Chromosome"/>
</dbReference>
<keyword evidence="2" id="KW-1133">Transmembrane helix</keyword>
<proteinExistence type="predicted"/>
<keyword evidence="2" id="KW-0812">Transmembrane</keyword>
<accession>A0A7G9GZC7</accession>
<gene>
    <name evidence="3" type="ORF">H9Q81_04945</name>
</gene>
<name>A0A7G9GZC7_9FUSO</name>
<evidence type="ECO:0000313" key="4">
    <source>
        <dbReference type="Proteomes" id="UP000515913"/>
    </source>
</evidence>
<dbReference type="AlphaFoldDB" id="A0A7G9GZC7"/>
<organism evidence="3 4">
    <name type="scientific">Fusobacterium hominis</name>
    <dbReference type="NCBI Taxonomy" id="2764326"/>
    <lineage>
        <taxon>Bacteria</taxon>
        <taxon>Fusobacteriati</taxon>
        <taxon>Fusobacteriota</taxon>
        <taxon>Fusobacteriia</taxon>
        <taxon>Fusobacteriales</taxon>
        <taxon>Fusobacteriaceae</taxon>
        <taxon>Fusobacterium</taxon>
    </lineage>
</organism>
<evidence type="ECO:0000256" key="1">
    <source>
        <dbReference type="SAM" id="MobiDB-lite"/>
    </source>
</evidence>
<dbReference type="KEGG" id="fho:H9Q81_04945"/>
<protein>
    <submittedName>
        <fullName evidence="3">Uncharacterized protein</fullName>
    </submittedName>
</protein>
<feature type="transmembrane region" description="Helical" evidence="2">
    <location>
        <begin position="118"/>
        <end position="135"/>
    </location>
</feature>
<feature type="region of interest" description="Disordered" evidence="1">
    <location>
        <begin position="233"/>
        <end position="287"/>
    </location>
</feature>
<feature type="transmembrane region" description="Helical" evidence="2">
    <location>
        <begin position="46"/>
        <end position="65"/>
    </location>
</feature>
<reference evidence="3 4" key="1">
    <citation type="submission" date="2020-08" db="EMBL/GenBank/DDBJ databases">
        <authorList>
            <person name="Liu C."/>
            <person name="Sun Q."/>
        </authorList>
    </citation>
    <scope>NUCLEOTIDE SEQUENCE [LARGE SCALE GENOMIC DNA]</scope>
    <source>
        <strain evidence="3 4">NSJ-57</strain>
    </source>
</reference>
<feature type="transmembrane region" description="Helical" evidence="2">
    <location>
        <begin position="9"/>
        <end position="26"/>
    </location>
</feature>
<feature type="transmembrane region" description="Helical" evidence="2">
    <location>
        <begin position="142"/>
        <end position="163"/>
    </location>
</feature>
<evidence type="ECO:0000313" key="3">
    <source>
        <dbReference type="EMBL" id="QNM16159.1"/>
    </source>
</evidence>
<feature type="transmembrane region" description="Helical" evidence="2">
    <location>
        <begin position="77"/>
        <end position="98"/>
    </location>
</feature>
<feature type="compositionally biased region" description="Acidic residues" evidence="1">
    <location>
        <begin position="233"/>
        <end position="272"/>
    </location>
</feature>
<keyword evidence="2" id="KW-0472">Membrane</keyword>